<name>A0ABW9Z7K8_9FLAO</name>
<accession>A0ABW9Z7K8</accession>
<keyword evidence="5" id="KW-1185">Reference proteome</keyword>
<dbReference type="InterPro" id="IPR001509">
    <property type="entry name" value="Epimerase_deHydtase"/>
</dbReference>
<evidence type="ECO:0000259" key="2">
    <source>
        <dbReference type="Pfam" id="PF01370"/>
    </source>
</evidence>
<comment type="caution">
    <text evidence="4">The sequence shown here is derived from an EMBL/GenBank/DDBJ whole genome shotgun (WGS) entry which is preliminary data.</text>
</comment>
<dbReference type="InterPro" id="IPR010099">
    <property type="entry name" value="SDR39U1"/>
</dbReference>
<evidence type="ECO:0000313" key="5">
    <source>
        <dbReference type="Proteomes" id="UP000798602"/>
    </source>
</evidence>
<dbReference type="RefSeq" id="WP_166536375.1">
    <property type="nucleotide sequence ID" value="NZ_JAABLM010000004.1"/>
</dbReference>
<dbReference type="Pfam" id="PF08338">
    <property type="entry name" value="DUF1731"/>
    <property type="match status" value="1"/>
</dbReference>
<dbReference type="Gene3D" id="3.40.50.720">
    <property type="entry name" value="NAD(P)-binding Rossmann-like Domain"/>
    <property type="match status" value="1"/>
</dbReference>
<dbReference type="NCBIfam" id="TIGR01777">
    <property type="entry name" value="yfcH"/>
    <property type="match status" value="1"/>
</dbReference>
<dbReference type="EMBL" id="JAABLM010000004">
    <property type="protein sequence ID" value="NBL64552.1"/>
    <property type="molecule type" value="Genomic_DNA"/>
</dbReference>
<feature type="domain" description="DUF1731" evidence="3">
    <location>
        <begin position="253"/>
        <end position="299"/>
    </location>
</feature>
<evidence type="ECO:0000313" key="4">
    <source>
        <dbReference type="EMBL" id="NBL64552.1"/>
    </source>
</evidence>
<gene>
    <name evidence="4" type="ORF">GV828_04980</name>
</gene>
<dbReference type="InterPro" id="IPR036291">
    <property type="entry name" value="NAD(P)-bd_dom_sf"/>
</dbReference>
<comment type="similarity">
    <text evidence="1">Belongs to the NAD(P)-dependent epimerase/dehydratase family. SDR39U1 subfamily.</text>
</comment>
<dbReference type="InterPro" id="IPR013549">
    <property type="entry name" value="DUF1731"/>
</dbReference>
<protein>
    <submittedName>
        <fullName evidence="4">TIGR01777 family protein</fullName>
    </submittedName>
</protein>
<evidence type="ECO:0000259" key="3">
    <source>
        <dbReference type="Pfam" id="PF08338"/>
    </source>
</evidence>
<dbReference type="SUPFAM" id="SSF51735">
    <property type="entry name" value="NAD(P)-binding Rossmann-fold domains"/>
    <property type="match status" value="1"/>
</dbReference>
<sequence>MKILVTGATGLIGSQLVSQLLKENYSVNFLTTNKDEIISEANHQGFYWNPQKGIIDTNAIAGVHAVIHLAGASISKRWTSKNKQAIIESRTLSTNLLYKTIKTANHEIRQIISASAIGIYPNSLQKFYTEDETAVDASFLGNVVVKWEQAVDNFKRLNINVCKIRTGLVLSEKGGMLPEILKPIKLGVGSPMGSGKQWQSWIHINDLVGIYLFALKNKWNGVYNATAPNPVTNKELTASVAKTINKPFFMPAIPTFMLKLILGEMHILLVSSQKVDSAKAVSQGYRFQFPQLKEALRNLLK</sequence>
<dbReference type="Proteomes" id="UP000798602">
    <property type="component" value="Unassembled WGS sequence"/>
</dbReference>
<organism evidence="4 5">
    <name type="scientific">Flavobacterium ichthyis</name>
    <dbReference type="NCBI Taxonomy" id="2698827"/>
    <lineage>
        <taxon>Bacteria</taxon>
        <taxon>Pseudomonadati</taxon>
        <taxon>Bacteroidota</taxon>
        <taxon>Flavobacteriia</taxon>
        <taxon>Flavobacteriales</taxon>
        <taxon>Flavobacteriaceae</taxon>
        <taxon>Flavobacterium</taxon>
    </lineage>
</organism>
<evidence type="ECO:0000256" key="1">
    <source>
        <dbReference type="ARBA" id="ARBA00009353"/>
    </source>
</evidence>
<reference evidence="5" key="1">
    <citation type="submission" date="2020-01" db="EMBL/GenBank/DDBJ databases">
        <title>Sphingomonas sp. strain CSW-10.</title>
        <authorList>
            <person name="Chen W.-M."/>
        </authorList>
    </citation>
    <scope>NUCLEOTIDE SEQUENCE [LARGE SCALE GENOMIC DNA]</scope>
    <source>
        <strain evidence="5">NST-5</strain>
    </source>
</reference>
<proteinExistence type="inferred from homology"/>
<dbReference type="PANTHER" id="PTHR11092">
    <property type="entry name" value="SUGAR NUCLEOTIDE EPIMERASE RELATED"/>
    <property type="match status" value="1"/>
</dbReference>
<dbReference type="Pfam" id="PF01370">
    <property type="entry name" value="Epimerase"/>
    <property type="match status" value="1"/>
</dbReference>
<feature type="domain" description="NAD-dependent epimerase/dehydratase" evidence="2">
    <location>
        <begin position="3"/>
        <end position="224"/>
    </location>
</feature>
<dbReference type="PANTHER" id="PTHR11092:SF0">
    <property type="entry name" value="EPIMERASE FAMILY PROTEIN SDR39U1"/>
    <property type="match status" value="1"/>
</dbReference>